<proteinExistence type="predicted"/>
<reference evidence="2" key="1">
    <citation type="submission" date="2018-11" db="EMBL/GenBank/DDBJ databases">
        <authorList>
            <consortium name="Pathogen Informatics"/>
        </authorList>
    </citation>
    <scope>NUCLEOTIDE SEQUENCE</scope>
</reference>
<protein>
    <recommendedName>
        <fullName evidence="1">Reverse transcriptase domain-containing protein</fullName>
    </recommendedName>
</protein>
<dbReference type="Proteomes" id="UP000784294">
    <property type="component" value="Unassembled WGS sequence"/>
</dbReference>
<dbReference type="OrthoDB" id="10047121at2759"/>
<dbReference type="EMBL" id="CAAALY010015965">
    <property type="protein sequence ID" value="VEL12826.1"/>
    <property type="molecule type" value="Genomic_DNA"/>
</dbReference>
<evidence type="ECO:0000313" key="3">
    <source>
        <dbReference type="Proteomes" id="UP000784294"/>
    </source>
</evidence>
<accession>A0A3S5CJ99</accession>
<dbReference type="InterPro" id="IPR000477">
    <property type="entry name" value="RT_dom"/>
</dbReference>
<feature type="domain" description="Reverse transcriptase" evidence="1">
    <location>
        <begin position="1"/>
        <end position="82"/>
    </location>
</feature>
<comment type="caution">
    <text evidence="2">The sequence shown here is derived from an EMBL/GenBank/DDBJ whole genome shotgun (WGS) entry which is preliminary data.</text>
</comment>
<sequence>MRNQSLERMISLTVITAYFPFNRGIYGQIFRLLMGYPFSPLLANVYMGKVEKEFEKPPLQLTVLIRLPDDYFALLEYRGHTL</sequence>
<evidence type="ECO:0000313" key="2">
    <source>
        <dbReference type="EMBL" id="VEL12826.1"/>
    </source>
</evidence>
<evidence type="ECO:0000259" key="1">
    <source>
        <dbReference type="PROSITE" id="PS50878"/>
    </source>
</evidence>
<name>A0A3S5CJ99_9PLAT</name>
<dbReference type="AlphaFoldDB" id="A0A3S5CJ99"/>
<keyword evidence="3" id="KW-1185">Reference proteome</keyword>
<organism evidence="2 3">
    <name type="scientific">Protopolystoma xenopodis</name>
    <dbReference type="NCBI Taxonomy" id="117903"/>
    <lineage>
        <taxon>Eukaryota</taxon>
        <taxon>Metazoa</taxon>
        <taxon>Spiralia</taxon>
        <taxon>Lophotrochozoa</taxon>
        <taxon>Platyhelminthes</taxon>
        <taxon>Monogenea</taxon>
        <taxon>Polyopisthocotylea</taxon>
        <taxon>Polystomatidea</taxon>
        <taxon>Polystomatidae</taxon>
        <taxon>Protopolystoma</taxon>
    </lineage>
</organism>
<gene>
    <name evidence="2" type="ORF">PXEA_LOCUS6266</name>
</gene>
<dbReference type="PROSITE" id="PS50878">
    <property type="entry name" value="RT_POL"/>
    <property type="match status" value="1"/>
</dbReference>